<keyword evidence="1" id="KW-0732">Signal</keyword>
<dbReference type="AlphaFoldDB" id="A0AAD3DI90"/>
<gene>
    <name evidence="2" type="ORF">Agub_g1034</name>
</gene>
<keyword evidence="3" id="KW-1185">Reference proteome</keyword>
<sequence length="388" mass="43356">MDSSGHLNLVSLAFFLCLLACGGRVLSEGSKLPPPLISEFDAVSSSQRQAWLDIWNTHAWNMLRALQDARGNGQLHIYMNGDSTFRQQKNFLCNVLQPGFTGGKWPLDYKVLNNQHESSCYNSELKIRVTYVNNSCCDTERLAYLLHRDTDPAGKENPPAWKPRTMGQSGMLRDPAMAETNAGTQDLEAEAADVEADTEMRLVVYLGCGLHLMHLGRARPFECLQQQYGYVETIQEFAQAAARLYPGSLQMFMTTNNVCESNFGSPYSDVLKEAAADPQGFLRQCVEIANMTTGPLQGNIPALTQACREGILMSHGAASLRRRMLLALKQENERRGREDHVGLVDAYALTEGQCWASQWSDGRHYAFVVPMVVMEMIATMHRQLLQTH</sequence>
<organism evidence="2 3">
    <name type="scientific">Astrephomene gubernaculifera</name>
    <dbReference type="NCBI Taxonomy" id="47775"/>
    <lineage>
        <taxon>Eukaryota</taxon>
        <taxon>Viridiplantae</taxon>
        <taxon>Chlorophyta</taxon>
        <taxon>core chlorophytes</taxon>
        <taxon>Chlorophyceae</taxon>
        <taxon>CS clade</taxon>
        <taxon>Chlamydomonadales</taxon>
        <taxon>Astrephomenaceae</taxon>
        <taxon>Astrephomene</taxon>
    </lineage>
</organism>
<evidence type="ECO:0000313" key="3">
    <source>
        <dbReference type="Proteomes" id="UP001054857"/>
    </source>
</evidence>
<dbReference type="Proteomes" id="UP001054857">
    <property type="component" value="Unassembled WGS sequence"/>
</dbReference>
<feature type="signal peptide" evidence="1">
    <location>
        <begin position="1"/>
        <end position="27"/>
    </location>
</feature>
<dbReference type="EMBL" id="BMAR01000001">
    <property type="protein sequence ID" value="GFR40471.1"/>
    <property type="molecule type" value="Genomic_DNA"/>
</dbReference>
<accession>A0AAD3DI90</accession>
<evidence type="ECO:0000313" key="2">
    <source>
        <dbReference type="EMBL" id="GFR40471.1"/>
    </source>
</evidence>
<proteinExistence type="predicted"/>
<protein>
    <submittedName>
        <fullName evidence="2">Uncharacterized protein</fullName>
    </submittedName>
</protein>
<comment type="caution">
    <text evidence="2">The sequence shown here is derived from an EMBL/GenBank/DDBJ whole genome shotgun (WGS) entry which is preliminary data.</text>
</comment>
<evidence type="ECO:0000256" key="1">
    <source>
        <dbReference type="SAM" id="SignalP"/>
    </source>
</evidence>
<reference evidence="2 3" key="1">
    <citation type="journal article" date="2021" name="Sci. Rep.">
        <title>Genome sequencing of the multicellular alga Astrephomene provides insights into convergent evolution of germ-soma differentiation.</title>
        <authorList>
            <person name="Yamashita S."/>
            <person name="Yamamoto K."/>
            <person name="Matsuzaki R."/>
            <person name="Suzuki S."/>
            <person name="Yamaguchi H."/>
            <person name="Hirooka S."/>
            <person name="Minakuchi Y."/>
            <person name="Miyagishima S."/>
            <person name="Kawachi M."/>
            <person name="Toyoda A."/>
            <person name="Nozaki H."/>
        </authorList>
    </citation>
    <scope>NUCLEOTIDE SEQUENCE [LARGE SCALE GENOMIC DNA]</scope>
    <source>
        <strain evidence="2 3">NIES-4017</strain>
    </source>
</reference>
<name>A0AAD3DI90_9CHLO</name>
<feature type="chain" id="PRO_5042158044" evidence="1">
    <location>
        <begin position="28"/>
        <end position="388"/>
    </location>
</feature>